<accession>A0A8T9QHJ7</accession>
<dbReference type="EMBL" id="CP095046">
    <property type="protein sequence ID" value="UOQ74283.1"/>
    <property type="molecule type" value="Genomic_DNA"/>
</dbReference>
<dbReference type="KEGG" id="hcu:MUN79_10610"/>
<sequence length="136" mass="15598">MKLKKLKSIGHNAAHSYFSTLSHIGPQYTCTVLHQLALRNGLLQLELDVLNVEMLPLRNEDVEVSLLDFRQQFFGLLRQENIPAEAVTSYKLVVERLGERADVVDLRCRPELVDIHGKTHICTEVWQKYSESIEVV</sequence>
<keyword evidence="2" id="KW-1185">Reference proteome</keyword>
<protein>
    <submittedName>
        <fullName evidence="1">Uncharacterized protein</fullName>
    </submittedName>
</protein>
<dbReference type="Proteomes" id="UP000831796">
    <property type="component" value="Chromosome"/>
</dbReference>
<dbReference type="AlphaFoldDB" id="A0A8T9QHJ7"/>
<evidence type="ECO:0000313" key="1">
    <source>
        <dbReference type="EMBL" id="UOQ74283.1"/>
    </source>
</evidence>
<name>A0A8T9QHJ7_9BACT</name>
<evidence type="ECO:0000313" key="2">
    <source>
        <dbReference type="Proteomes" id="UP000831796"/>
    </source>
</evidence>
<reference evidence="1" key="1">
    <citation type="submission" date="2022-04" db="EMBL/GenBank/DDBJ databases">
        <title>Hymenobacter sp. isolated from the air.</title>
        <authorList>
            <person name="Won M."/>
            <person name="Lee C.-M."/>
            <person name="Woen H.-Y."/>
            <person name="Kwon S.-W."/>
        </authorList>
    </citation>
    <scope>NUCLEOTIDE SEQUENCE</scope>
    <source>
        <strain evidence="1">5116S-3</strain>
    </source>
</reference>
<organism evidence="1 2">
    <name type="scientific">Hymenobacter cellulosilyticus</name>
    <dbReference type="NCBI Taxonomy" id="2932248"/>
    <lineage>
        <taxon>Bacteria</taxon>
        <taxon>Pseudomonadati</taxon>
        <taxon>Bacteroidota</taxon>
        <taxon>Cytophagia</taxon>
        <taxon>Cytophagales</taxon>
        <taxon>Hymenobacteraceae</taxon>
        <taxon>Hymenobacter</taxon>
    </lineage>
</organism>
<dbReference type="RefSeq" id="WP_244677625.1">
    <property type="nucleotide sequence ID" value="NZ_CP095046.1"/>
</dbReference>
<proteinExistence type="predicted"/>
<gene>
    <name evidence="1" type="ORF">MUN79_10610</name>
</gene>